<reference evidence="2" key="3">
    <citation type="submission" date="2025-09" db="UniProtKB">
        <authorList>
            <consortium name="Ensembl"/>
        </authorList>
    </citation>
    <scope>IDENTIFICATION</scope>
</reference>
<evidence type="ECO:0000313" key="3">
    <source>
        <dbReference type="Proteomes" id="UP000694547"/>
    </source>
</evidence>
<keyword evidence="1" id="KW-0812">Transmembrane</keyword>
<dbReference type="AlphaFoldDB" id="A0A8C8W6T5"/>
<proteinExistence type="predicted"/>
<evidence type="ECO:0000313" key="2">
    <source>
        <dbReference type="Ensembl" id="ENSPEMP00000036574.1"/>
    </source>
</evidence>
<sequence>MNEKPSTAHGTKAQVWFLPSLKRNSSPLLQNVKSVFKSQELELQLNFLTRPVPRAIVVALYFCPISSLWKYFSYFSLSHFILFLFMVYVCHGASVSKNELYILPWLKLGYLLPLSSIS</sequence>
<dbReference type="Proteomes" id="UP000694547">
    <property type="component" value="Chromosome X"/>
</dbReference>
<dbReference type="Ensembl" id="ENSPEMT00000033318.1">
    <property type="protein sequence ID" value="ENSPEMP00000036574.1"/>
    <property type="gene ID" value="ENSPEMG00000025449.1"/>
</dbReference>
<keyword evidence="1" id="KW-1133">Transmembrane helix</keyword>
<reference evidence="2 3" key="1">
    <citation type="submission" date="2018-10" db="EMBL/GenBank/DDBJ databases">
        <title>Improved assembly of the deer mouse Peromyscus maniculatus genome.</title>
        <authorList>
            <person name="Lassance J.-M."/>
            <person name="Hoekstra H.E."/>
        </authorList>
    </citation>
    <scope>NUCLEOTIDE SEQUENCE [LARGE SCALE GENOMIC DNA]</scope>
</reference>
<reference evidence="2" key="2">
    <citation type="submission" date="2025-08" db="UniProtKB">
        <authorList>
            <consortium name="Ensembl"/>
        </authorList>
    </citation>
    <scope>IDENTIFICATION</scope>
</reference>
<evidence type="ECO:0000256" key="1">
    <source>
        <dbReference type="SAM" id="Phobius"/>
    </source>
</evidence>
<keyword evidence="1" id="KW-0472">Membrane</keyword>
<keyword evidence="3" id="KW-1185">Reference proteome</keyword>
<accession>A0A8C8W6T5</accession>
<organism evidence="2 3">
    <name type="scientific">Peromyscus maniculatus bairdii</name>
    <name type="common">Prairie deer mouse</name>
    <dbReference type="NCBI Taxonomy" id="230844"/>
    <lineage>
        <taxon>Eukaryota</taxon>
        <taxon>Metazoa</taxon>
        <taxon>Chordata</taxon>
        <taxon>Craniata</taxon>
        <taxon>Vertebrata</taxon>
        <taxon>Euteleostomi</taxon>
        <taxon>Mammalia</taxon>
        <taxon>Eutheria</taxon>
        <taxon>Euarchontoglires</taxon>
        <taxon>Glires</taxon>
        <taxon>Rodentia</taxon>
        <taxon>Myomorpha</taxon>
        <taxon>Muroidea</taxon>
        <taxon>Cricetidae</taxon>
        <taxon>Neotominae</taxon>
        <taxon>Peromyscus</taxon>
    </lineage>
</organism>
<protein>
    <submittedName>
        <fullName evidence="2">Uncharacterized protein</fullName>
    </submittedName>
</protein>
<feature type="transmembrane region" description="Helical" evidence="1">
    <location>
        <begin position="71"/>
        <end position="90"/>
    </location>
</feature>
<name>A0A8C8W6T5_PERMB</name>
<dbReference type="GeneTree" id="ENSGT00680000101494"/>